<sequence>MIHSKELLNSILLQDFHSFIIKVFNTINPGAEYYSSKHIRIITDYLNAVQSGDINRLIINIPPRSLKSICVSVAWPAYLLGVKPTKRIMTASYSQILSIKHSLDCRFILNSDWYKELFPNTILSKTHNQKSKFLTTANGFRFATSVGGSATGEGGDILIIDDPHNPKQIHSYKIRKKVIDWFEQTFVSRLNNRNKGAIVLVMQRLHTDDLSGYLLNSSNSWHHLKIPAISIQDYSFKLMNKEYQYLSGEILDNYKEPPDCLAKLEQEIGSYNYNAQYLQEPIARGSSLLNMEDISFYETLPEKFDYFIQSWDTAIKISEDSDYSVCTIWGILEQKYYLVSLVRKKINYPELKNITEKLAREYQPKFILIEDKASGQQLIQDIGFLGDNIRVIGIKPRFDKVTRFASVVPLFQSASVLIPKQSSIILKELLNFPHIKNDDIVDSVSQFLNFMKDKLFKYPARIRSLV</sequence>
<evidence type="ECO:0000313" key="4">
    <source>
        <dbReference type="Proteomes" id="UP000595296"/>
    </source>
</evidence>
<proteinExistence type="predicted"/>
<dbReference type="Pfam" id="PF03237">
    <property type="entry name" value="Terminase_6N"/>
    <property type="match status" value="1"/>
</dbReference>
<dbReference type="Proteomes" id="UP000595296">
    <property type="component" value="Chromosome"/>
</dbReference>
<protein>
    <recommendedName>
        <fullName evidence="2">Terminase large subunit gp17-like C-terminal domain-containing protein</fullName>
    </recommendedName>
</protein>
<dbReference type="InterPro" id="IPR035421">
    <property type="entry name" value="Terminase_6C"/>
</dbReference>
<dbReference type="Gene3D" id="3.30.420.240">
    <property type="match status" value="1"/>
</dbReference>
<reference evidence="3 4" key="1">
    <citation type="journal article" date="2021" name="Int. J. Syst. Evol. Microbiol.">
        <title>Characterization of a novel transitional group Rickettsia species (Rickettsia tillamookensis sp. nov.) from the western black-legged tick, Ixodes pacificus.</title>
        <authorList>
            <person name="Gauthier D.T."/>
            <person name="Karpathy S.E."/>
            <person name="Grizzard S.L."/>
            <person name="Batra D."/>
            <person name="Rowe L.A."/>
            <person name="Paddock C.D."/>
        </authorList>
    </citation>
    <scope>NUCLEOTIDE SEQUENCE [LARGE SCALE GENOMIC DNA]</scope>
    <source>
        <strain evidence="3 4">Tillamook 23</strain>
    </source>
</reference>
<dbReference type="InterPro" id="IPR006517">
    <property type="entry name" value="Phage_terminase_lsu-like_C"/>
</dbReference>
<dbReference type="NCBIfam" id="TIGR01630">
    <property type="entry name" value="psiM2_ORF9"/>
    <property type="match status" value="1"/>
</dbReference>
<evidence type="ECO:0000259" key="2">
    <source>
        <dbReference type="Pfam" id="PF17289"/>
    </source>
</evidence>
<dbReference type="EMBL" id="CP060138">
    <property type="protein sequence ID" value="QQV74968.1"/>
    <property type="molecule type" value="Genomic_DNA"/>
</dbReference>
<evidence type="ECO:0000256" key="1">
    <source>
        <dbReference type="ARBA" id="ARBA00022612"/>
    </source>
</evidence>
<keyword evidence="4" id="KW-1185">Reference proteome</keyword>
<dbReference type="Pfam" id="PF17289">
    <property type="entry name" value="Terminase_6C"/>
    <property type="match status" value="1"/>
</dbReference>
<gene>
    <name evidence="3" type="ORF">H6P87_00510</name>
</gene>
<evidence type="ECO:0000313" key="3">
    <source>
        <dbReference type="EMBL" id="QQV74968.1"/>
    </source>
</evidence>
<organism evidence="3 4">
    <name type="scientific">Rickettsia tillamookensis</name>
    <dbReference type="NCBI Taxonomy" id="2761623"/>
    <lineage>
        <taxon>Bacteria</taxon>
        <taxon>Pseudomonadati</taxon>
        <taxon>Pseudomonadota</taxon>
        <taxon>Alphaproteobacteria</taxon>
        <taxon>Rickettsiales</taxon>
        <taxon>Rickettsiaceae</taxon>
        <taxon>Rickettsieae</taxon>
        <taxon>Rickettsia</taxon>
        <taxon>spotted fever group</taxon>
    </lineage>
</organism>
<feature type="domain" description="Terminase large subunit gp17-like C-terminal" evidence="2">
    <location>
        <begin position="310"/>
        <end position="449"/>
    </location>
</feature>
<name>A0A9E6SQ93_9RICK</name>
<keyword evidence="1" id="KW-1188">Viral release from host cell</keyword>
<dbReference type="RefSeq" id="WP_246438060.1">
    <property type="nucleotide sequence ID" value="NZ_CP060138.2"/>
</dbReference>
<accession>A0A9E6SQ93</accession>